<reference evidence="1 2" key="1">
    <citation type="journal article" date="2019" name="Sci. Rep.">
        <title>Orb-weaving spider Araneus ventricosus genome elucidates the spidroin gene catalogue.</title>
        <authorList>
            <person name="Kono N."/>
            <person name="Nakamura H."/>
            <person name="Ohtoshi R."/>
            <person name="Moran D.A.P."/>
            <person name="Shinohara A."/>
            <person name="Yoshida Y."/>
            <person name="Fujiwara M."/>
            <person name="Mori M."/>
            <person name="Tomita M."/>
            <person name="Arakawa K."/>
        </authorList>
    </citation>
    <scope>NUCLEOTIDE SEQUENCE [LARGE SCALE GENOMIC DNA]</scope>
</reference>
<evidence type="ECO:0000313" key="2">
    <source>
        <dbReference type="Proteomes" id="UP000499080"/>
    </source>
</evidence>
<protein>
    <submittedName>
        <fullName evidence="1">Uncharacterized protein</fullName>
    </submittedName>
</protein>
<accession>A0A4Y2KZC5</accession>
<evidence type="ECO:0000313" key="1">
    <source>
        <dbReference type="EMBL" id="GBN07489.1"/>
    </source>
</evidence>
<keyword evidence="2" id="KW-1185">Reference proteome</keyword>
<proteinExistence type="predicted"/>
<dbReference type="OrthoDB" id="6434821at2759"/>
<comment type="caution">
    <text evidence="1">The sequence shown here is derived from an EMBL/GenBank/DDBJ whole genome shotgun (WGS) entry which is preliminary data.</text>
</comment>
<sequence length="129" mass="14665">MSCSPFLLAAVFYHVLDQAYESLSSLAMILKGSLYVFNCVASAHSVAVLDHFKTETQRILKTARFDLRRWKNNFLPEIEETVQDSSSALEEKEVSVLGLTWHREEDTLSCELFRTGNEVEPITDGKFCL</sequence>
<name>A0A4Y2KZC5_ARAVE</name>
<organism evidence="1 2">
    <name type="scientific">Araneus ventricosus</name>
    <name type="common">Orbweaver spider</name>
    <name type="synonym">Epeira ventricosa</name>
    <dbReference type="NCBI Taxonomy" id="182803"/>
    <lineage>
        <taxon>Eukaryota</taxon>
        <taxon>Metazoa</taxon>
        <taxon>Ecdysozoa</taxon>
        <taxon>Arthropoda</taxon>
        <taxon>Chelicerata</taxon>
        <taxon>Arachnida</taxon>
        <taxon>Araneae</taxon>
        <taxon>Araneomorphae</taxon>
        <taxon>Entelegynae</taxon>
        <taxon>Araneoidea</taxon>
        <taxon>Araneidae</taxon>
        <taxon>Araneus</taxon>
    </lineage>
</organism>
<gene>
    <name evidence="1" type="ORF">AVEN_161196_1</name>
</gene>
<dbReference type="EMBL" id="BGPR01005161">
    <property type="protein sequence ID" value="GBN07489.1"/>
    <property type="molecule type" value="Genomic_DNA"/>
</dbReference>
<dbReference type="Proteomes" id="UP000499080">
    <property type="component" value="Unassembled WGS sequence"/>
</dbReference>
<dbReference type="AlphaFoldDB" id="A0A4Y2KZC5"/>